<comment type="caution">
    <text evidence="3">The sequence shown here is derived from an EMBL/GenBank/DDBJ whole genome shotgun (WGS) entry which is preliminary data.</text>
</comment>
<accession>A0ABP4M2D3</accession>
<sequence>MEQHRTRWRRLRYRRSLPVLTAGIAALVLGVTAADSSGPAVEARQRPRGFACTYVAPAPSEDYCDRLGKDRLQRVPTPDGSTTVDEDTVKRVQRAAVYGSWCPTPVDESCHTRPPEHAPTGTDERAHTMRKKGPGPAAGAPGIRDGTSSRTAWLI</sequence>
<feature type="region of interest" description="Disordered" evidence="1">
    <location>
        <begin position="106"/>
        <end position="155"/>
    </location>
</feature>
<gene>
    <name evidence="3" type="ORF">GCM10009827_063470</name>
</gene>
<name>A0ABP4M2D3_9ACTN</name>
<keyword evidence="2" id="KW-0732">Signal</keyword>
<feature type="chain" id="PRO_5045713418" description="Secreted protein" evidence="2">
    <location>
        <begin position="34"/>
        <end position="155"/>
    </location>
</feature>
<evidence type="ECO:0000313" key="4">
    <source>
        <dbReference type="Proteomes" id="UP001501470"/>
    </source>
</evidence>
<dbReference type="EMBL" id="BAAAQD010000013">
    <property type="protein sequence ID" value="GAA1536293.1"/>
    <property type="molecule type" value="Genomic_DNA"/>
</dbReference>
<feature type="compositionally biased region" description="Basic and acidic residues" evidence="1">
    <location>
        <begin position="108"/>
        <end position="127"/>
    </location>
</feature>
<evidence type="ECO:0008006" key="5">
    <source>
        <dbReference type="Google" id="ProtNLM"/>
    </source>
</evidence>
<feature type="signal peptide" evidence="2">
    <location>
        <begin position="1"/>
        <end position="33"/>
    </location>
</feature>
<organism evidence="3 4">
    <name type="scientific">Dactylosporangium maewongense</name>
    <dbReference type="NCBI Taxonomy" id="634393"/>
    <lineage>
        <taxon>Bacteria</taxon>
        <taxon>Bacillati</taxon>
        <taxon>Actinomycetota</taxon>
        <taxon>Actinomycetes</taxon>
        <taxon>Micromonosporales</taxon>
        <taxon>Micromonosporaceae</taxon>
        <taxon>Dactylosporangium</taxon>
    </lineage>
</organism>
<feature type="compositionally biased region" description="Polar residues" evidence="1">
    <location>
        <begin position="146"/>
        <end position="155"/>
    </location>
</feature>
<reference evidence="4" key="1">
    <citation type="journal article" date="2019" name="Int. J. Syst. Evol. Microbiol.">
        <title>The Global Catalogue of Microorganisms (GCM) 10K type strain sequencing project: providing services to taxonomists for standard genome sequencing and annotation.</title>
        <authorList>
            <consortium name="The Broad Institute Genomics Platform"/>
            <consortium name="The Broad Institute Genome Sequencing Center for Infectious Disease"/>
            <person name="Wu L."/>
            <person name="Ma J."/>
        </authorList>
    </citation>
    <scope>NUCLEOTIDE SEQUENCE [LARGE SCALE GENOMIC DNA]</scope>
    <source>
        <strain evidence="4">JCM 15933</strain>
    </source>
</reference>
<protein>
    <recommendedName>
        <fullName evidence="5">Secreted protein</fullName>
    </recommendedName>
</protein>
<proteinExistence type="predicted"/>
<evidence type="ECO:0000313" key="3">
    <source>
        <dbReference type="EMBL" id="GAA1536293.1"/>
    </source>
</evidence>
<keyword evidence="4" id="KW-1185">Reference proteome</keyword>
<evidence type="ECO:0000256" key="2">
    <source>
        <dbReference type="SAM" id="SignalP"/>
    </source>
</evidence>
<dbReference type="Proteomes" id="UP001501470">
    <property type="component" value="Unassembled WGS sequence"/>
</dbReference>
<evidence type="ECO:0000256" key="1">
    <source>
        <dbReference type="SAM" id="MobiDB-lite"/>
    </source>
</evidence>